<evidence type="ECO:0000313" key="1">
    <source>
        <dbReference type="EMBL" id="AAT83142.1"/>
    </source>
</evidence>
<name>Q6A7X3_CUTAK</name>
<dbReference type="KEGG" id="pac:PPA1391"/>
<accession>Q6A7X3</accession>
<dbReference type="AlphaFoldDB" id="Q6A7X3"/>
<dbReference type="Proteomes" id="UP000000603">
    <property type="component" value="Chromosome"/>
</dbReference>
<gene>
    <name evidence="1" type="ordered locus">PPA1391</name>
</gene>
<dbReference type="RefSeq" id="WP_011183851.1">
    <property type="nucleotide sequence ID" value="NC_006085.1"/>
</dbReference>
<proteinExistence type="predicted"/>
<evidence type="ECO:0000313" key="2">
    <source>
        <dbReference type="Proteomes" id="UP000000603"/>
    </source>
</evidence>
<protein>
    <submittedName>
        <fullName evidence="1">Uncharacterized protein</fullName>
    </submittedName>
</protein>
<organism evidence="1 2">
    <name type="scientific">Cutibacterium acnes (strain DSM 16379 / KPA171202)</name>
    <name type="common">Propionibacterium acnes</name>
    <dbReference type="NCBI Taxonomy" id="267747"/>
    <lineage>
        <taxon>Bacteria</taxon>
        <taxon>Bacillati</taxon>
        <taxon>Actinomycetota</taxon>
        <taxon>Actinomycetes</taxon>
        <taxon>Propionibacteriales</taxon>
        <taxon>Propionibacteriaceae</taxon>
        <taxon>Cutibacterium</taxon>
    </lineage>
</organism>
<dbReference type="EMBL" id="AE017283">
    <property type="protein sequence ID" value="AAT83142.1"/>
    <property type="molecule type" value="Genomic_DNA"/>
</dbReference>
<reference evidence="1 2" key="1">
    <citation type="journal article" date="2004" name="Science">
        <title>The complete genome sequence of Propionibacterium acnes, a commensal of human skin.</title>
        <authorList>
            <person name="Bruggemann H."/>
            <person name="Henne A."/>
            <person name="Hoster F."/>
            <person name="Liesegang H."/>
            <person name="Wiezer A."/>
            <person name="Strittmatter A."/>
            <person name="Hujer S."/>
            <person name="Durre P."/>
            <person name="Gottschalk G."/>
        </authorList>
    </citation>
    <scope>NUCLEOTIDE SEQUENCE [LARGE SCALE GENOMIC DNA]</scope>
    <source>
        <strain evidence="2">DSM 16379 / KPA171202</strain>
    </source>
</reference>
<dbReference type="HOGENOM" id="CLU_203949_0_0_11"/>
<sequence length="69" mass="8211">MNRCDVSRRISVIHSEQRSRSMNFDPDVVRREISMMYPYDPEYPWPGYSPEVMDGSLSWRMPDDLVVVE</sequence>
<dbReference type="EnsemblBacteria" id="AAT83142">
    <property type="protein sequence ID" value="AAT83142"/>
    <property type="gene ID" value="PPA1391"/>
</dbReference>